<dbReference type="RefSeq" id="WP_055170912.1">
    <property type="nucleotide sequence ID" value="NZ_CZBX01000002.1"/>
</dbReference>
<sequence length="301" mass="35630">MKQKRKQLPEEQQPADGKLLQWHPAFYADLQIEFREEKEKLKFEREYLLSSKPMAIDVLIIKKKNAEPIHKNIGKIFRKYNIIEYKSPSDSLSVDDFYKVYGYTNFYKADTGKVNEIPIQELTITLVSKRYPRELIRHLKEVRHYIIDNPEEGIYYVIGDILPIQILVTNRLSPEKNLWLYSLTDTLEDMSVTRRLLEDYKKNKEDQLYQAVMEIIVKANENRLKEGKRDMCNALLELMKDELDEKREEGIREGIKEGESLGENRINQLILKLSELNRTDEILKAAADREYQKKLLKEFGL</sequence>
<evidence type="ECO:0008006" key="3">
    <source>
        <dbReference type="Google" id="ProtNLM"/>
    </source>
</evidence>
<dbReference type="EMBL" id="CZBX01000002">
    <property type="protein sequence ID" value="CUQ82411.1"/>
    <property type="molecule type" value="Genomic_DNA"/>
</dbReference>
<dbReference type="AlphaFoldDB" id="A0A174ZEE3"/>
<dbReference type="OrthoDB" id="1976094at2"/>
<reference evidence="1 2" key="1">
    <citation type="submission" date="2015-09" db="EMBL/GenBank/DDBJ databases">
        <authorList>
            <consortium name="Pathogen Informatics"/>
        </authorList>
    </citation>
    <scope>NUCLEOTIDE SEQUENCE [LARGE SCALE GENOMIC DNA]</scope>
    <source>
        <strain evidence="1 2">2789STDY5834889</strain>
    </source>
</reference>
<name>A0A174ZEE3_9FIRM</name>
<organism evidence="1 2">
    <name type="scientific">[Ruminococcus] torques</name>
    <dbReference type="NCBI Taxonomy" id="33039"/>
    <lineage>
        <taxon>Bacteria</taxon>
        <taxon>Bacillati</taxon>
        <taxon>Bacillota</taxon>
        <taxon>Clostridia</taxon>
        <taxon>Lachnospirales</taxon>
        <taxon>Lachnospiraceae</taxon>
        <taxon>Mediterraneibacter</taxon>
    </lineage>
</organism>
<dbReference type="Proteomes" id="UP000078383">
    <property type="component" value="Unassembled WGS sequence"/>
</dbReference>
<evidence type="ECO:0000313" key="2">
    <source>
        <dbReference type="Proteomes" id="UP000078383"/>
    </source>
</evidence>
<gene>
    <name evidence="1" type="ORF">ERS852502_00495</name>
</gene>
<evidence type="ECO:0000313" key="1">
    <source>
        <dbReference type="EMBL" id="CUQ82411.1"/>
    </source>
</evidence>
<proteinExistence type="predicted"/>
<accession>A0A174ZEE3</accession>
<protein>
    <recommendedName>
        <fullName evidence="3">3-isopropylmalate dehydrogenase</fullName>
    </recommendedName>
</protein>